<evidence type="ECO:0000313" key="3">
    <source>
        <dbReference type="EMBL" id="OQD88795.1"/>
    </source>
</evidence>
<feature type="chain" id="PRO_5013988649" description="Hydrophobin" evidence="2">
    <location>
        <begin position="20"/>
        <end position="105"/>
    </location>
</feature>
<dbReference type="EMBL" id="MDYN01000003">
    <property type="protein sequence ID" value="OQD88795.1"/>
    <property type="molecule type" value="Genomic_DNA"/>
</dbReference>
<keyword evidence="2" id="KW-0134">Cell wall</keyword>
<evidence type="ECO:0000256" key="1">
    <source>
        <dbReference type="ARBA" id="ARBA00023157"/>
    </source>
</evidence>
<comment type="subcellular location">
    <subcellularLocation>
        <location evidence="2">Secreted</location>
        <location evidence="2">Cell wall</location>
    </subcellularLocation>
</comment>
<evidence type="ECO:0000313" key="4">
    <source>
        <dbReference type="Proteomes" id="UP000191672"/>
    </source>
</evidence>
<feature type="signal peptide" evidence="2">
    <location>
        <begin position="1"/>
        <end position="19"/>
    </location>
</feature>
<proteinExistence type="inferred from homology"/>
<sequence length="105" mass="10683">MQFSVLSVISLVGAGMVSAMPQAGGLMQRSECIKPILCCGTLTTPLDQTVDPILEELGVNAAEIVGSIGLACHAYEAAKCDTPPQCCSEANLLGGTVALGCADLE</sequence>
<keyword evidence="4" id="KW-1185">Reference proteome</keyword>
<comment type="similarity">
    <text evidence="2">Belongs to the fungal hydrophobin family.</text>
</comment>
<dbReference type="Pfam" id="PF01185">
    <property type="entry name" value="Hydrophobin"/>
    <property type="match status" value="1"/>
</dbReference>
<dbReference type="OrthoDB" id="4225815at2759"/>
<protein>
    <recommendedName>
        <fullName evidence="2">Hydrophobin</fullName>
    </recommendedName>
</protein>
<accession>A0A1V6QHW8</accession>
<evidence type="ECO:0000256" key="2">
    <source>
        <dbReference type="RuleBase" id="RU365009"/>
    </source>
</evidence>
<organism evidence="3 4">
    <name type="scientific">Penicillium antarcticum</name>
    <dbReference type="NCBI Taxonomy" id="416450"/>
    <lineage>
        <taxon>Eukaryota</taxon>
        <taxon>Fungi</taxon>
        <taxon>Dikarya</taxon>
        <taxon>Ascomycota</taxon>
        <taxon>Pezizomycotina</taxon>
        <taxon>Eurotiomycetes</taxon>
        <taxon>Eurotiomycetidae</taxon>
        <taxon>Eurotiales</taxon>
        <taxon>Aspergillaceae</taxon>
        <taxon>Penicillium</taxon>
    </lineage>
</organism>
<comment type="caution">
    <text evidence="3">The sequence shown here is derived from an EMBL/GenBank/DDBJ whole genome shotgun (WGS) entry which is preliminary data.</text>
</comment>
<reference evidence="4" key="1">
    <citation type="journal article" date="2017" name="Nat. Microbiol.">
        <title>Global analysis of biosynthetic gene clusters reveals vast potential of secondary metabolite production in Penicillium species.</title>
        <authorList>
            <person name="Nielsen J.C."/>
            <person name="Grijseels S."/>
            <person name="Prigent S."/>
            <person name="Ji B."/>
            <person name="Dainat J."/>
            <person name="Nielsen K.F."/>
            <person name="Frisvad J.C."/>
            <person name="Workman M."/>
            <person name="Nielsen J."/>
        </authorList>
    </citation>
    <scope>NUCLEOTIDE SEQUENCE [LARGE SCALE GENOMIC DNA]</scope>
    <source>
        <strain evidence="4">IBT 31811</strain>
    </source>
</reference>
<dbReference type="CDD" id="cd23507">
    <property type="entry name" value="hydrophobin_I"/>
    <property type="match status" value="1"/>
</dbReference>
<dbReference type="GO" id="GO:0005199">
    <property type="term" value="F:structural constituent of cell wall"/>
    <property type="evidence" value="ECO:0007669"/>
    <property type="project" value="InterPro"/>
</dbReference>
<dbReference type="InterPro" id="IPR001338">
    <property type="entry name" value="Class_I_Hydrophobin"/>
</dbReference>
<keyword evidence="2" id="KW-0732">Signal</keyword>
<dbReference type="AlphaFoldDB" id="A0A1V6QHW8"/>
<dbReference type="GO" id="GO:0009277">
    <property type="term" value="C:fungal-type cell wall"/>
    <property type="evidence" value="ECO:0007669"/>
    <property type="project" value="InterPro"/>
</dbReference>
<name>A0A1V6QHW8_9EURO</name>
<dbReference type="Proteomes" id="UP000191672">
    <property type="component" value="Unassembled WGS sequence"/>
</dbReference>
<keyword evidence="1 2" id="KW-1015">Disulfide bond</keyword>
<gene>
    <name evidence="3" type="ORF">PENANT_c003G00535</name>
</gene>
<keyword evidence="2" id="KW-0964">Secreted</keyword>